<proteinExistence type="predicted"/>
<dbReference type="Proteomes" id="UP000789759">
    <property type="component" value="Unassembled WGS sequence"/>
</dbReference>
<gene>
    <name evidence="2" type="ORF">CPELLU_LOCUS20198</name>
</gene>
<dbReference type="AlphaFoldDB" id="A0A9N9PH30"/>
<feature type="region of interest" description="Disordered" evidence="1">
    <location>
        <begin position="33"/>
        <end position="70"/>
    </location>
</feature>
<evidence type="ECO:0000313" key="2">
    <source>
        <dbReference type="EMBL" id="CAG8826269.1"/>
    </source>
</evidence>
<protein>
    <submittedName>
        <fullName evidence="2">456_t:CDS:1</fullName>
    </submittedName>
</protein>
<dbReference type="OrthoDB" id="10580462at2759"/>
<comment type="caution">
    <text evidence="2">The sequence shown here is derived from an EMBL/GenBank/DDBJ whole genome shotgun (WGS) entry which is preliminary data.</text>
</comment>
<keyword evidence="3" id="KW-1185">Reference proteome</keyword>
<dbReference type="EMBL" id="CAJVQA010057119">
    <property type="protein sequence ID" value="CAG8826269.1"/>
    <property type="molecule type" value="Genomic_DNA"/>
</dbReference>
<accession>A0A9N9PH30</accession>
<evidence type="ECO:0000313" key="3">
    <source>
        <dbReference type="Proteomes" id="UP000789759"/>
    </source>
</evidence>
<name>A0A9N9PH30_9GLOM</name>
<sequence length="86" mass="10053">VNLLNGLKESTYDMLDATRTNVVENIRTENRKHNVIQEDAENNPFLVSKRAKSDKESPKSDENKEDEDDKKINKNQCCFILWDQQI</sequence>
<evidence type="ECO:0000256" key="1">
    <source>
        <dbReference type="SAM" id="MobiDB-lite"/>
    </source>
</evidence>
<reference evidence="2" key="1">
    <citation type="submission" date="2021-06" db="EMBL/GenBank/DDBJ databases">
        <authorList>
            <person name="Kallberg Y."/>
            <person name="Tangrot J."/>
            <person name="Rosling A."/>
        </authorList>
    </citation>
    <scope>NUCLEOTIDE SEQUENCE</scope>
    <source>
        <strain evidence="2">FL966</strain>
    </source>
</reference>
<feature type="non-terminal residue" evidence="2">
    <location>
        <position position="1"/>
    </location>
</feature>
<organism evidence="2 3">
    <name type="scientific">Cetraspora pellucida</name>
    <dbReference type="NCBI Taxonomy" id="1433469"/>
    <lineage>
        <taxon>Eukaryota</taxon>
        <taxon>Fungi</taxon>
        <taxon>Fungi incertae sedis</taxon>
        <taxon>Mucoromycota</taxon>
        <taxon>Glomeromycotina</taxon>
        <taxon>Glomeromycetes</taxon>
        <taxon>Diversisporales</taxon>
        <taxon>Gigasporaceae</taxon>
        <taxon>Cetraspora</taxon>
    </lineage>
</organism>
<feature type="compositionally biased region" description="Basic and acidic residues" evidence="1">
    <location>
        <begin position="51"/>
        <end position="62"/>
    </location>
</feature>